<reference evidence="5" key="1">
    <citation type="submission" date="2021-02" db="EMBL/GenBank/DDBJ databases">
        <authorList>
            <person name="Nowell W R."/>
        </authorList>
    </citation>
    <scope>NUCLEOTIDE SEQUENCE</scope>
</reference>
<dbReference type="EMBL" id="CAJNOL010001543">
    <property type="protein sequence ID" value="CAF1379165.1"/>
    <property type="molecule type" value="Genomic_DNA"/>
</dbReference>
<dbReference type="Proteomes" id="UP000663864">
    <property type="component" value="Unassembled WGS sequence"/>
</dbReference>
<dbReference type="Proteomes" id="UP000663870">
    <property type="component" value="Unassembled WGS sequence"/>
</dbReference>
<dbReference type="PROSITE" id="PS00332">
    <property type="entry name" value="SOD_CU_ZN_2"/>
    <property type="match status" value="1"/>
</dbReference>
<dbReference type="SUPFAM" id="SSF49329">
    <property type="entry name" value="Cu,Zn superoxide dismutase-like"/>
    <property type="match status" value="1"/>
</dbReference>
<keyword evidence="1" id="KW-0479">Metal-binding</keyword>
<evidence type="ECO:0000313" key="6">
    <source>
        <dbReference type="Proteomes" id="UP000663836"/>
    </source>
</evidence>
<comment type="catalytic activity">
    <reaction evidence="1">
        <text>2 superoxide + 2 H(+) = H2O2 + O2</text>
        <dbReference type="Rhea" id="RHEA:20696"/>
        <dbReference type="ChEBI" id="CHEBI:15378"/>
        <dbReference type="ChEBI" id="CHEBI:15379"/>
        <dbReference type="ChEBI" id="CHEBI:16240"/>
        <dbReference type="ChEBI" id="CHEBI:18421"/>
        <dbReference type="EC" id="1.15.1.1"/>
    </reaction>
</comment>
<dbReference type="EMBL" id="CAJNOT010002235">
    <property type="protein sequence ID" value="CAF1297264.1"/>
    <property type="molecule type" value="Genomic_DNA"/>
</dbReference>
<dbReference type="CDD" id="cd00305">
    <property type="entry name" value="Cu-Zn_Superoxide_Dismutase"/>
    <property type="match status" value="1"/>
</dbReference>
<feature type="domain" description="Superoxide dismutase copper/zinc binding" evidence="2">
    <location>
        <begin position="16"/>
        <end position="156"/>
    </location>
</feature>
<sequence length="185" mass="19760">MTSIANLHADSTTIVLGSLLFYQRDADSPVRIIGLIDGLQRNTVHGFHVHRDSLMNGELNCTAAGPHFNPYNTLHGPPEADLTHRHVGDLGNLTANDVGVIVVELSDGIIDLYNATRSIANRTVVLHAMRDDGGKGGFPDSNTTGNAGARLACGVIGLPMQDLDKKPHSLKGSASVTNLFRKLFT</sequence>
<dbReference type="EMBL" id="CAJOBD010000555">
    <property type="protein sequence ID" value="CAF3687517.1"/>
    <property type="molecule type" value="Genomic_DNA"/>
</dbReference>
<dbReference type="EC" id="1.15.1.1" evidence="1"/>
<name>A0A818TIU3_9BILA</name>
<proteinExistence type="inferred from homology"/>
<protein>
    <recommendedName>
        <fullName evidence="1">Superoxide dismutase [Cu-Zn]</fullName>
        <ecNumber evidence="1">1.15.1.1</ecNumber>
    </recommendedName>
</protein>
<keyword evidence="1" id="KW-0560">Oxidoreductase</keyword>
<dbReference type="Gene3D" id="2.60.40.200">
    <property type="entry name" value="Superoxide dismutase, copper/zinc binding domain"/>
    <property type="match status" value="1"/>
</dbReference>
<evidence type="ECO:0000256" key="1">
    <source>
        <dbReference type="RuleBase" id="RU000393"/>
    </source>
</evidence>
<dbReference type="PRINTS" id="PR00068">
    <property type="entry name" value="CUZNDISMTASE"/>
</dbReference>
<dbReference type="InterPro" id="IPR036423">
    <property type="entry name" value="SOD-like_Cu/Zn_dom_sf"/>
</dbReference>
<gene>
    <name evidence="5" type="ORF">JBS370_LOCUS8623</name>
    <name evidence="4" type="ORF">JXQ802_LOCUS33575</name>
    <name evidence="3" type="ORF">ZHD862_LOCUS27769</name>
</gene>
<dbReference type="PANTHER" id="PTHR10003">
    <property type="entry name" value="SUPEROXIDE DISMUTASE CU-ZN -RELATED"/>
    <property type="match status" value="1"/>
</dbReference>
<comment type="function">
    <text evidence="1">Destroys radicals which are normally produced within the cells and which are toxic to biological systems.</text>
</comment>
<organism evidence="5 6">
    <name type="scientific">Rotaria sordida</name>
    <dbReference type="NCBI Taxonomy" id="392033"/>
    <lineage>
        <taxon>Eukaryota</taxon>
        <taxon>Metazoa</taxon>
        <taxon>Spiralia</taxon>
        <taxon>Gnathifera</taxon>
        <taxon>Rotifera</taxon>
        <taxon>Eurotatoria</taxon>
        <taxon>Bdelloidea</taxon>
        <taxon>Philodinida</taxon>
        <taxon>Philodinidae</taxon>
        <taxon>Rotaria</taxon>
    </lineage>
</organism>
<dbReference type="InterPro" id="IPR001424">
    <property type="entry name" value="SOD_Cu_Zn_dom"/>
</dbReference>
<dbReference type="InterPro" id="IPR024134">
    <property type="entry name" value="SOD_Cu/Zn_/chaperone"/>
</dbReference>
<comment type="caution">
    <text evidence="5">The sequence shown here is derived from an EMBL/GenBank/DDBJ whole genome shotgun (WGS) entry which is preliminary data.</text>
</comment>
<dbReference type="AlphaFoldDB" id="A0A818TIU3"/>
<accession>A0A818TIU3</accession>
<evidence type="ECO:0000313" key="7">
    <source>
        <dbReference type="Proteomes" id="UP000663870"/>
    </source>
</evidence>
<comment type="similarity">
    <text evidence="1">Belongs to the Cu-Zn superoxide dismutase family.</text>
</comment>
<evidence type="ECO:0000313" key="5">
    <source>
        <dbReference type="EMBL" id="CAF3687517.1"/>
    </source>
</evidence>
<keyword evidence="1" id="KW-0186">Copper</keyword>
<keyword evidence="1" id="KW-0862">Zinc</keyword>
<evidence type="ECO:0000259" key="2">
    <source>
        <dbReference type="Pfam" id="PF00080"/>
    </source>
</evidence>
<evidence type="ECO:0000313" key="3">
    <source>
        <dbReference type="EMBL" id="CAF1297264.1"/>
    </source>
</evidence>
<keyword evidence="7" id="KW-1185">Reference proteome</keyword>
<dbReference type="Proteomes" id="UP000663836">
    <property type="component" value="Unassembled WGS sequence"/>
</dbReference>
<evidence type="ECO:0000313" key="4">
    <source>
        <dbReference type="EMBL" id="CAF1379165.1"/>
    </source>
</evidence>
<dbReference type="InterPro" id="IPR018152">
    <property type="entry name" value="SOD_Cu/Zn_BS"/>
</dbReference>
<dbReference type="Pfam" id="PF00080">
    <property type="entry name" value="Sod_Cu"/>
    <property type="match status" value="1"/>
</dbReference>
<comment type="cofactor">
    <cofactor evidence="1">
        <name>Zn(2+)</name>
        <dbReference type="ChEBI" id="CHEBI:29105"/>
    </cofactor>
    <text evidence="1">Binds 1 zinc ion per subunit.</text>
</comment>
<comment type="cofactor">
    <cofactor evidence="1">
        <name>Cu cation</name>
        <dbReference type="ChEBI" id="CHEBI:23378"/>
    </cofactor>
    <text evidence="1">Binds 1 copper ion per subunit.</text>
</comment>
<dbReference type="GO" id="GO:0004784">
    <property type="term" value="F:superoxide dismutase activity"/>
    <property type="evidence" value="ECO:0007669"/>
    <property type="project" value="UniProtKB-EC"/>
</dbReference>
<dbReference type="GO" id="GO:0005507">
    <property type="term" value="F:copper ion binding"/>
    <property type="evidence" value="ECO:0007669"/>
    <property type="project" value="InterPro"/>
</dbReference>